<accession>A0A2M8DLS0</accession>
<name>A0A2M8DLS0_9BACT</name>
<keyword evidence="1" id="KW-0472">Membrane</keyword>
<reference evidence="3" key="1">
    <citation type="submission" date="2017-09" db="EMBL/GenBank/DDBJ databases">
        <title>Depth-based differentiation of microbial function through sediment-hosted aquifers and enrichment of novel symbionts in the deep terrestrial subsurface.</title>
        <authorList>
            <person name="Probst A.J."/>
            <person name="Ladd B."/>
            <person name="Jarett J.K."/>
            <person name="Geller-Mcgrath D.E."/>
            <person name="Sieber C.M.K."/>
            <person name="Emerson J.B."/>
            <person name="Anantharaman K."/>
            <person name="Thomas B.C."/>
            <person name="Malmstrom R."/>
            <person name="Stieglmeier M."/>
            <person name="Klingl A."/>
            <person name="Woyke T."/>
            <person name="Ryan C.M."/>
            <person name="Banfield J.F."/>
        </authorList>
    </citation>
    <scope>NUCLEOTIDE SEQUENCE [LARGE SCALE GENOMIC DNA]</scope>
</reference>
<dbReference type="EMBL" id="PFTC01000020">
    <property type="protein sequence ID" value="PJB98835.1"/>
    <property type="molecule type" value="Genomic_DNA"/>
</dbReference>
<keyword evidence="1" id="KW-0812">Transmembrane</keyword>
<evidence type="ECO:0000256" key="1">
    <source>
        <dbReference type="SAM" id="Phobius"/>
    </source>
</evidence>
<organism evidence="2 3">
    <name type="scientific">Candidatus Nealsonbacteria bacterium CG_4_9_14_0_8_um_filter_36_17</name>
    <dbReference type="NCBI Taxonomy" id="1974693"/>
    <lineage>
        <taxon>Bacteria</taxon>
        <taxon>Candidatus Nealsoniibacteriota</taxon>
    </lineage>
</organism>
<protein>
    <recommendedName>
        <fullName evidence="4">PsbP C-terminal domain-containing protein</fullName>
    </recommendedName>
</protein>
<proteinExistence type="predicted"/>
<dbReference type="Proteomes" id="UP000230097">
    <property type="component" value="Unassembled WGS sequence"/>
</dbReference>
<evidence type="ECO:0000313" key="3">
    <source>
        <dbReference type="Proteomes" id="UP000230097"/>
    </source>
</evidence>
<gene>
    <name evidence="2" type="ORF">CO078_00680</name>
</gene>
<evidence type="ECO:0008006" key="4">
    <source>
        <dbReference type="Google" id="ProtNLM"/>
    </source>
</evidence>
<keyword evidence="1" id="KW-1133">Transmembrane helix</keyword>
<feature type="transmembrane region" description="Helical" evidence="1">
    <location>
        <begin position="6"/>
        <end position="23"/>
    </location>
</feature>
<dbReference type="AlphaFoldDB" id="A0A2M8DLS0"/>
<comment type="caution">
    <text evidence="2">The sequence shown here is derived from an EMBL/GenBank/DDBJ whole genome shotgun (WGS) entry which is preliminary data.</text>
</comment>
<sequence length="194" mass="21803">MSKKIVIPIVIVLILVAGGVFWWQGREIKGSPADYVIKETPEGKIVENKKAGLIVKIPEGWETQKIELLEGSVALYTPDVEGVWRNEMINPPLRKGCAVGGGVIYKKMSFDEIKKEIKEIHAGLGIKSEEFEIITINNHQALKDTFDSLSIGPGISVYILNKEKIYNLGVYWAPDDKERCVQEFDKFLETISIK</sequence>
<evidence type="ECO:0000313" key="2">
    <source>
        <dbReference type="EMBL" id="PJB98835.1"/>
    </source>
</evidence>